<evidence type="ECO:0000256" key="8">
    <source>
        <dbReference type="SAM" id="MobiDB-lite"/>
    </source>
</evidence>
<dbReference type="PANTHER" id="PTHR30429:SF0">
    <property type="entry name" value="METHIONINE-BINDING LIPOPROTEIN METQ"/>
    <property type="match status" value="1"/>
</dbReference>
<feature type="chain" id="PRO_5038682936" description="Lipoprotein" evidence="9">
    <location>
        <begin position="18"/>
        <end position="286"/>
    </location>
</feature>
<evidence type="ECO:0000256" key="2">
    <source>
        <dbReference type="ARBA" id="ARBA00022729"/>
    </source>
</evidence>
<evidence type="ECO:0000256" key="1">
    <source>
        <dbReference type="ARBA" id="ARBA00004635"/>
    </source>
</evidence>
<feature type="signal peptide" evidence="9">
    <location>
        <begin position="1"/>
        <end position="17"/>
    </location>
</feature>
<dbReference type="KEGG" id="snw:BBN63_28935"/>
<evidence type="ECO:0000256" key="4">
    <source>
        <dbReference type="ARBA" id="ARBA00023139"/>
    </source>
</evidence>
<dbReference type="PROSITE" id="PS51257">
    <property type="entry name" value="PROKAR_LIPOPROTEIN"/>
    <property type="match status" value="1"/>
</dbReference>
<dbReference type="GO" id="GO:0016020">
    <property type="term" value="C:membrane"/>
    <property type="evidence" value="ECO:0007669"/>
    <property type="project" value="UniProtKB-SubCell"/>
</dbReference>
<proteinExistence type="inferred from homology"/>
<evidence type="ECO:0000313" key="10">
    <source>
        <dbReference type="EMBL" id="AQU69619.1"/>
    </source>
</evidence>
<comment type="subcellular location">
    <subcellularLocation>
        <location evidence="1">Membrane</location>
        <topology evidence="1">Lipid-anchor</topology>
    </subcellularLocation>
</comment>
<feature type="lipid moiety-binding region" description="S-diacylglycerol cysteine" evidence="7">
    <location>
        <position position="23"/>
    </location>
</feature>
<accession>A0A1U9QZU9</accession>
<feature type="compositionally biased region" description="Basic and acidic residues" evidence="8">
    <location>
        <begin position="29"/>
        <end position="43"/>
    </location>
</feature>
<protein>
    <recommendedName>
        <fullName evidence="6">Lipoprotein</fullName>
    </recommendedName>
</protein>
<dbReference type="PIRSF" id="PIRSF002854">
    <property type="entry name" value="MetQ"/>
    <property type="match status" value="1"/>
</dbReference>
<dbReference type="InterPro" id="IPR004872">
    <property type="entry name" value="Lipoprotein_NlpA"/>
</dbReference>
<dbReference type="AlphaFoldDB" id="A0A1U9QZU9"/>
<evidence type="ECO:0000256" key="3">
    <source>
        <dbReference type="ARBA" id="ARBA00023136"/>
    </source>
</evidence>
<dbReference type="Pfam" id="PF03180">
    <property type="entry name" value="Lipoprotein_9"/>
    <property type="match status" value="1"/>
</dbReference>
<evidence type="ECO:0000256" key="6">
    <source>
        <dbReference type="PIRNR" id="PIRNR002854"/>
    </source>
</evidence>
<keyword evidence="2 9" id="KW-0732">Signal</keyword>
<dbReference type="Gene3D" id="3.40.190.10">
    <property type="entry name" value="Periplasmic binding protein-like II"/>
    <property type="match status" value="2"/>
</dbReference>
<dbReference type="SUPFAM" id="SSF53850">
    <property type="entry name" value="Periplasmic binding protein-like II"/>
    <property type="match status" value="1"/>
</dbReference>
<dbReference type="RefSeq" id="WP_078078272.1">
    <property type="nucleotide sequence ID" value="NZ_CP018047.1"/>
</dbReference>
<dbReference type="CDD" id="cd13597">
    <property type="entry name" value="PBP2_lipoprotein_Tp32"/>
    <property type="match status" value="1"/>
</dbReference>
<keyword evidence="4" id="KW-0564">Palmitate</keyword>
<keyword evidence="5 6" id="KW-0449">Lipoprotein</keyword>
<evidence type="ECO:0000256" key="7">
    <source>
        <dbReference type="PIRSR" id="PIRSR002854-1"/>
    </source>
</evidence>
<dbReference type="PANTHER" id="PTHR30429">
    <property type="entry name" value="D-METHIONINE-BINDING LIPOPROTEIN METQ"/>
    <property type="match status" value="1"/>
</dbReference>
<evidence type="ECO:0000256" key="5">
    <source>
        <dbReference type="ARBA" id="ARBA00023288"/>
    </source>
</evidence>
<reference evidence="10 11" key="1">
    <citation type="submission" date="2016-11" db="EMBL/GenBank/DDBJ databases">
        <title>Complete genome sequence of Streptomyces niveus SCSIO 3406.</title>
        <authorList>
            <person name="Zhu Q."/>
            <person name="Cheng W."/>
            <person name="Song Y."/>
            <person name="Li Q."/>
            <person name="Ju J."/>
        </authorList>
    </citation>
    <scope>NUCLEOTIDE SEQUENCE [LARGE SCALE GENOMIC DNA]</scope>
    <source>
        <strain evidence="10 11">SCSIO 3406</strain>
    </source>
</reference>
<dbReference type="EMBL" id="CP018047">
    <property type="protein sequence ID" value="AQU69619.1"/>
    <property type="molecule type" value="Genomic_DNA"/>
</dbReference>
<evidence type="ECO:0000313" key="11">
    <source>
        <dbReference type="Proteomes" id="UP000189677"/>
    </source>
</evidence>
<dbReference type="OrthoDB" id="9812878at2"/>
<name>A0A1U9QZU9_STRNV</name>
<dbReference type="Proteomes" id="UP000189677">
    <property type="component" value="Chromosome"/>
</dbReference>
<keyword evidence="3" id="KW-0472">Membrane</keyword>
<keyword evidence="11" id="KW-1185">Reference proteome</keyword>
<feature type="region of interest" description="Disordered" evidence="8">
    <location>
        <begin position="23"/>
        <end position="48"/>
    </location>
</feature>
<sequence>MRTHLKIAAAAATTALAIGLSGCGTSSDPAEKTADGAKADESKPLTVAASPTPHADILNFIKDNLAADAGLKLDVKEFTDYVLPNTATESGEVDANYFQNKPYLDDFNKKNDTHIVPVVNVHLEPLALYSKTVKDLSALKSGQTVAIPNDTVNEGRALKLLADNDVITLADGVEGNGTLADIKDDKGLKFKELEAATLPRALNDVDAAVINGNYAIEADLNPAEDSLALEKTEDNPYANFLAVKEGSEKDPRVVKLAKLLNSPEVEKYIKDSYKNGAVLPAFGPPA</sequence>
<gene>
    <name evidence="10" type="ORF">BBN63_28935</name>
</gene>
<organism evidence="10 11">
    <name type="scientific">Streptomyces niveus</name>
    <name type="common">Streptomyces spheroides</name>
    <dbReference type="NCBI Taxonomy" id="193462"/>
    <lineage>
        <taxon>Bacteria</taxon>
        <taxon>Bacillati</taxon>
        <taxon>Actinomycetota</taxon>
        <taxon>Actinomycetes</taxon>
        <taxon>Kitasatosporales</taxon>
        <taxon>Streptomycetaceae</taxon>
        <taxon>Streptomyces</taxon>
    </lineage>
</organism>
<comment type="similarity">
    <text evidence="6">Belongs to the nlpA lipoprotein family.</text>
</comment>
<evidence type="ECO:0000256" key="9">
    <source>
        <dbReference type="SAM" id="SignalP"/>
    </source>
</evidence>